<gene>
    <name evidence="1" type="ORF">HUW51_02180</name>
</gene>
<proteinExistence type="predicted"/>
<evidence type="ECO:0000313" key="1">
    <source>
        <dbReference type="EMBL" id="QNF31589.1"/>
    </source>
</evidence>
<dbReference type="Proteomes" id="UP000515237">
    <property type="component" value="Chromosome"/>
</dbReference>
<organism evidence="1 2">
    <name type="scientific">Adhaeribacter swui</name>
    <dbReference type="NCBI Taxonomy" id="2086471"/>
    <lineage>
        <taxon>Bacteria</taxon>
        <taxon>Pseudomonadati</taxon>
        <taxon>Bacteroidota</taxon>
        <taxon>Cytophagia</taxon>
        <taxon>Cytophagales</taxon>
        <taxon>Hymenobacteraceae</taxon>
        <taxon>Adhaeribacter</taxon>
    </lineage>
</organism>
<dbReference type="KEGG" id="aswu:HUW51_02180"/>
<dbReference type="SMART" id="SM00855">
    <property type="entry name" value="PGAM"/>
    <property type="match status" value="1"/>
</dbReference>
<reference evidence="1 2" key="1">
    <citation type="journal article" date="2018" name="Int. J. Syst. Evol. Microbiol.">
        <title>Adhaeribacter swui sp. nov., isolated from wet mud.</title>
        <authorList>
            <person name="Kim D.U."/>
            <person name="Kim K.W."/>
            <person name="Kang M.S."/>
            <person name="Kim J.Y."/>
            <person name="Jang J.H."/>
            <person name="Kim M.K."/>
        </authorList>
    </citation>
    <scope>NUCLEOTIDE SEQUENCE [LARGE SCALE GENOMIC DNA]</scope>
    <source>
        <strain evidence="1 2">KCTC 52873</strain>
    </source>
</reference>
<name>A0A7G7G355_9BACT</name>
<protein>
    <submittedName>
        <fullName evidence="1">Histidine phosphatase family protein</fullName>
    </submittedName>
</protein>
<dbReference type="Gene3D" id="3.40.50.1240">
    <property type="entry name" value="Phosphoglycerate mutase-like"/>
    <property type="match status" value="1"/>
</dbReference>
<dbReference type="SUPFAM" id="SSF53254">
    <property type="entry name" value="Phosphoglycerate mutase-like"/>
    <property type="match status" value="1"/>
</dbReference>
<dbReference type="RefSeq" id="WP_185272365.1">
    <property type="nucleotide sequence ID" value="NZ_CP055156.1"/>
</dbReference>
<dbReference type="InterPro" id="IPR029033">
    <property type="entry name" value="His_PPase_superfam"/>
</dbReference>
<dbReference type="Pfam" id="PF00300">
    <property type="entry name" value="His_Phos_1"/>
    <property type="match status" value="1"/>
</dbReference>
<dbReference type="EMBL" id="CP055156">
    <property type="protein sequence ID" value="QNF31589.1"/>
    <property type="molecule type" value="Genomic_DNA"/>
</dbReference>
<dbReference type="InterPro" id="IPR013078">
    <property type="entry name" value="His_Pase_superF_clade-1"/>
</dbReference>
<evidence type="ECO:0000313" key="2">
    <source>
        <dbReference type="Proteomes" id="UP000515237"/>
    </source>
</evidence>
<dbReference type="CDD" id="cd07067">
    <property type="entry name" value="HP_PGM_like"/>
    <property type="match status" value="1"/>
</dbReference>
<dbReference type="AlphaFoldDB" id="A0A7G7G355"/>
<sequence length="183" mass="20117">MKKTVAVFAFLLGLFFVYRSGRAGNLYPDQPPKTKTTIVYLVRHAEKSTTNPDDNDPDLTPAGYARAKALQKHLQNIPIDVFLSSPYKRTRLTLTPLAAGREIGTYPAHGYTALKKLITGKYAGETIIVAGHSNTLLDIIETFGAAKPVRAISDSKYDYIFKLTLRPGKKAKVETATFGQPTT</sequence>
<keyword evidence="2" id="KW-1185">Reference proteome</keyword>
<accession>A0A7G7G355</accession>